<proteinExistence type="predicted"/>
<comment type="caution">
    <text evidence="1">The sequence shown here is derived from an EMBL/GenBank/DDBJ whole genome shotgun (WGS) entry which is preliminary data.</text>
</comment>
<evidence type="ECO:0000313" key="1">
    <source>
        <dbReference type="EMBL" id="KAF2872187.1"/>
    </source>
</evidence>
<reference evidence="1 2" key="1">
    <citation type="submission" date="2020-01" db="EMBL/GenBank/DDBJ databases">
        <authorList>
            <consortium name="DOE Joint Genome Institute"/>
            <person name="Haridas S."/>
            <person name="Albert R."/>
            <person name="Binder M."/>
            <person name="Bloem J."/>
            <person name="Labutti K."/>
            <person name="Salamov A."/>
            <person name="Andreopoulos B."/>
            <person name="Baker S.E."/>
            <person name="Barry K."/>
            <person name="Bills G."/>
            <person name="Bluhm B.H."/>
            <person name="Cannon C."/>
            <person name="Castanera R."/>
            <person name="Culley D.E."/>
            <person name="Daum C."/>
            <person name="Ezra D."/>
            <person name="Gonzalez J.B."/>
            <person name="Henrissat B."/>
            <person name="Kuo A."/>
            <person name="Liang C."/>
            <person name="Lipzen A."/>
            <person name="Lutzoni F."/>
            <person name="Magnuson J."/>
            <person name="Mondo S."/>
            <person name="Nolan M."/>
            <person name="Ohm R."/>
            <person name="Pangilinan J."/>
            <person name="Park H.-J.H."/>
            <person name="Ramirez L."/>
            <person name="Alfaro M."/>
            <person name="Sun H."/>
            <person name="Tritt A."/>
            <person name="Yoshinaga Y."/>
            <person name="Zwiers L.-H.L."/>
            <person name="Turgeon B.G."/>
            <person name="Goodwin S.B."/>
            <person name="Spatafora J.W."/>
            <person name="Crous P.W."/>
            <person name="Grigoriev I.V."/>
        </authorList>
    </citation>
    <scope>NUCLEOTIDE SEQUENCE [LARGE SCALE GENOMIC DNA]</scope>
    <source>
        <strain evidence="1 2">CBS 611.86</strain>
    </source>
</reference>
<evidence type="ECO:0000313" key="2">
    <source>
        <dbReference type="Proteomes" id="UP000481861"/>
    </source>
</evidence>
<dbReference type="Proteomes" id="UP000481861">
    <property type="component" value="Unassembled WGS sequence"/>
</dbReference>
<keyword evidence="2" id="KW-1185">Reference proteome</keyword>
<accession>A0A7C8IG55</accession>
<dbReference type="OrthoDB" id="3801226at2759"/>
<name>A0A7C8IG55_9PLEO</name>
<protein>
    <submittedName>
        <fullName evidence="1">Uncharacterized protein</fullName>
    </submittedName>
</protein>
<organism evidence="1 2">
    <name type="scientific">Massariosphaeria phaeospora</name>
    <dbReference type="NCBI Taxonomy" id="100035"/>
    <lineage>
        <taxon>Eukaryota</taxon>
        <taxon>Fungi</taxon>
        <taxon>Dikarya</taxon>
        <taxon>Ascomycota</taxon>
        <taxon>Pezizomycotina</taxon>
        <taxon>Dothideomycetes</taxon>
        <taxon>Pleosporomycetidae</taxon>
        <taxon>Pleosporales</taxon>
        <taxon>Pleosporales incertae sedis</taxon>
        <taxon>Massariosphaeria</taxon>
    </lineage>
</organism>
<dbReference type="AlphaFoldDB" id="A0A7C8IG55"/>
<dbReference type="EMBL" id="JAADJZ010000010">
    <property type="protein sequence ID" value="KAF2872187.1"/>
    <property type="molecule type" value="Genomic_DNA"/>
</dbReference>
<gene>
    <name evidence="1" type="ORF">BDV95DRAFT_38360</name>
</gene>
<sequence length="300" mass="35560">MIDRVNEKIKIKTTERHTCDAIRNHLVEHHTIAECLPIASSFFASGLSRELRDVVYSYLCVEKVKIHIGRPSYIEEPITDRVRQREHEDMQPDSYAMDPRYMGESMAQEVAETYYSQNHFSVPSYNKHLKGLLSSHPLLPAIRPFDLIRKVDVPIEEFQSAAWLNWEQEKEQLDERYNRLSSLCMLSRRDQVQVKIELSTQYSAFKSPSHHPENELQEERHILNSLEVMRKPIYDLLHSGSKVILRHEQEPQHEDDDQVWQWRYLTSFGERNDAVMNVFQLTAEEWQKVRCHRHVNSYLC</sequence>